<dbReference type="EMBL" id="NJBN01000006">
    <property type="protein sequence ID" value="TKJ39958.1"/>
    <property type="molecule type" value="Genomic_DNA"/>
</dbReference>
<dbReference type="SUPFAM" id="SSF55811">
    <property type="entry name" value="Nudix"/>
    <property type="match status" value="1"/>
</dbReference>
<dbReference type="Pfam" id="PF00293">
    <property type="entry name" value="NUDIX"/>
    <property type="match status" value="1"/>
</dbReference>
<sequence length="209" mass="23557">MIDKLLDPLELASLVAGSENDVSSSSGELLRVFAEDGKSIGLAPRLLCHRLGLLHKVAFCFFSAPDSRLLLQKRKGGRLDVAVGGHLNRQDNSAEDAIIREIHEEIGILLNPNRLTKIAEYQRHSSDRLSKPREVNNEFRVLFLHEFSKAEVQNLDRHFSNRKDQKAVLSIQWFTLKEVLSACDSGKTADGLLASIPYYLLWLVNRRPT</sequence>
<protein>
    <recommendedName>
        <fullName evidence="1">Nudix hydrolase domain-containing protein</fullName>
    </recommendedName>
</protein>
<organism evidence="2 3">
    <name type="scientific">candidate division LCP-89 bacterium B3_LCP</name>
    <dbReference type="NCBI Taxonomy" id="2012998"/>
    <lineage>
        <taxon>Bacteria</taxon>
        <taxon>Pseudomonadati</taxon>
        <taxon>Bacteria division LCP-89</taxon>
    </lineage>
</organism>
<reference evidence="2 3" key="1">
    <citation type="submission" date="2017-06" db="EMBL/GenBank/DDBJ databases">
        <title>Novel microbial phyla capable of carbon fixation and sulfur reduction in deep-sea sediments.</title>
        <authorList>
            <person name="Huang J."/>
            <person name="Baker B."/>
            <person name="Wang Y."/>
        </authorList>
    </citation>
    <scope>NUCLEOTIDE SEQUENCE [LARGE SCALE GENOMIC DNA]</scope>
    <source>
        <strain evidence="2">B3_LCP</strain>
    </source>
</reference>
<gene>
    <name evidence="2" type="ORF">CEE37_09480</name>
</gene>
<dbReference type="PROSITE" id="PS51462">
    <property type="entry name" value="NUDIX"/>
    <property type="match status" value="1"/>
</dbReference>
<feature type="domain" description="Nudix hydrolase" evidence="1">
    <location>
        <begin position="53"/>
        <end position="196"/>
    </location>
</feature>
<dbReference type="InterPro" id="IPR015797">
    <property type="entry name" value="NUDIX_hydrolase-like_dom_sf"/>
</dbReference>
<name>A0A532UYC6_UNCL8</name>
<dbReference type="InterPro" id="IPR000086">
    <property type="entry name" value="NUDIX_hydrolase_dom"/>
</dbReference>
<evidence type="ECO:0000313" key="2">
    <source>
        <dbReference type="EMBL" id="TKJ39958.1"/>
    </source>
</evidence>
<proteinExistence type="predicted"/>
<dbReference type="Gene3D" id="3.90.79.10">
    <property type="entry name" value="Nucleoside Triphosphate Pyrophosphohydrolase"/>
    <property type="match status" value="1"/>
</dbReference>
<evidence type="ECO:0000313" key="3">
    <source>
        <dbReference type="Proteomes" id="UP000319619"/>
    </source>
</evidence>
<dbReference type="Proteomes" id="UP000319619">
    <property type="component" value="Unassembled WGS sequence"/>
</dbReference>
<evidence type="ECO:0000259" key="1">
    <source>
        <dbReference type="PROSITE" id="PS51462"/>
    </source>
</evidence>
<comment type="caution">
    <text evidence="2">The sequence shown here is derived from an EMBL/GenBank/DDBJ whole genome shotgun (WGS) entry which is preliminary data.</text>
</comment>
<dbReference type="AlphaFoldDB" id="A0A532UYC6"/>
<accession>A0A532UYC6</accession>